<dbReference type="STRING" id="1798392.A3A79_01320"/>
<gene>
    <name evidence="3" type="ORF">A3A79_01320</name>
</gene>
<feature type="domain" description="Cohesin" evidence="2">
    <location>
        <begin position="47"/>
        <end position="170"/>
    </location>
</feature>
<dbReference type="PROSITE" id="PS00018">
    <property type="entry name" value="EF_HAND_1"/>
    <property type="match status" value="1"/>
</dbReference>
<evidence type="ECO:0000313" key="3">
    <source>
        <dbReference type="EMBL" id="OGG23828.1"/>
    </source>
</evidence>
<dbReference type="Gene3D" id="1.10.1330.10">
    <property type="entry name" value="Dockerin domain"/>
    <property type="match status" value="1"/>
</dbReference>
<dbReference type="AlphaFoldDB" id="A0A1F6AGE6"/>
<protein>
    <recommendedName>
        <fullName evidence="2">Cohesin domain-containing protein</fullName>
    </recommendedName>
</protein>
<dbReference type="Pfam" id="PF00963">
    <property type="entry name" value="Cohesin"/>
    <property type="match status" value="1"/>
</dbReference>
<evidence type="ECO:0000256" key="1">
    <source>
        <dbReference type="SAM" id="MobiDB-lite"/>
    </source>
</evidence>
<name>A0A1F6AGE6_9BACT</name>
<dbReference type="SUPFAM" id="SSF49384">
    <property type="entry name" value="Carbohydrate-binding domain"/>
    <property type="match status" value="1"/>
</dbReference>
<organism evidence="3 4">
    <name type="scientific">Candidatus Gottesmanbacteria bacterium RIFCSPLOWO2_01_FULL_43_11b</name>
    <dbReference type="NCBI Taxonomy" id="1798392"/>
    <lineage>
        <taxon>Bacteria</taxon>
        <taxon>Candidatus Gottesmaniibacteriota</taxon>
    </lineage>
</organism>
<evidence type="ECO:0000313" key="4">
    <source>
        <dbReference type="Proteomes" id="UP000178759"/>
    </source>
</evidence>
<feature type="compositionally biased region" description="Pro residues" evidence="1">
    <location>
        <begin position="175"/>
        <end position="207"/>
    </location>
</feature>
<dbReference type="GO" id="GO:0030246">
    <property type="term" value="F:carbohydrate binding"/>
    <property type="evidence" value="ECO:0007669"/>
    <property type="project" value="InterPro"/>
</dbReference>
<dbReference type="InterPro" id="IPR018247">
    <property type="entry name" value="EF_Hand_1_Ca_BS"/>
</dbReference>
<dbReference type="InterPro" id="IPR036439">
    <property type="entry name" value="Dockerin_dom_sf"/>
</dbReference>
<dbReference type="EMBL" id="MFJV01000001">
    <property type="protein sequence ID" value="OGG23828.1"/>
    <property type="molecule type" value="Genomic_DNA"/>
</dbReference>
<dbReference type="InterPro" id="IPR002102">
    <property type="entry name" value="Cohesin_dom"/>
</dbReference>
<dbReference type="Gene3D" id="2.60.40.680">
    <property type="match status" value="1"/>
</dbReference>
<dbReference type="CDD" id="cd08547">
    <property type="entry name" value="Type_II_cohesin"/>
    <property type="match status" value="1"/>
</dbReference>
<dbReference type="InterPro" id="IPR008965">
    <property type="entry name" value="CBM2/CBM3_carb-bd_dom_sf"/>
</dbReference>
<dbReference type="GO" id="GO:0000272">
    <property type="term" value="P:polysaccharide catabolic process"/>
    <property type="evidence" value="ECO:0007669"/>
    <property type="project" value="InterPro"/>
</dbReference>
<accession>A0A1F6AGE6</accession>
<proteinExistence type="predicted"/>
<evidence type="ECO:0000259" key="2">
    <source>
        <dbReference type="Pfam" id="PF00963"/>
    </source>
</evidence>
<sequence length="261" mass="27142">MKKLSIIVLFISLLFLAVVALTVSLVQRRQEVRTRATAATTLSIIPSSVQAHIGDTFSVDVWINTGENTVSAATVVVTFNSNVLTGVSIQPGTFLSVPLEPGSFSAGVARISLGSQPTAPVQGSGALFTLTFQATGVGTTTITFDPTTVVAALGHTTSVLTGTTPGSITVSLVPTPTPTPTITPTPTPSPTPTPTATPTPTPLPPRPGDLDLDRDVDIYDYNLLVTDFGKTGTAGFIAADIDKNGKVDIFDYNILVEEFGK</sequence>
<comment type="caution">
    <text evidence="3">The sequence shown here is derived from an EMBL/GenBank/DDBJ whole genome shotgun (WGS) entry which is preliminary data.</text>
</comment>
<reference evidence="3 4" key="1">
    <citation type="journal article" date="2016" name="Nat. Commun.">
        <title>Thousands of microbial genomes shed light on interconnected biogeochemical processes in an aquifer system.</title>
        <authorList>
            <person name="Anantharaman K."/>
            <person name="Brown C.T."/>
            <person name="Hug L.A."/>
            <person name="Sharon I."/>
            <person name="Castelle C.J."/>
            <person name="Probst A.J."/>
            <person name="Thomas B.C."/>
            <person name="Singh A."/>
            <person name="Wilkins M.J."/>
            <person name="Karaoz U."/>
            <person name="Brodie E.L."/>
            <person name="Williams K.H."/>
            <person name="Hubbard S.S."/>
            <person name="Banfield J.F."/>
        </authorList>
    </citation>
    <scope>NUCLEOTIDE SEQUENCE [LARGE SCALE GENOMIC DNA]</scope>
</reference>
<feature type="region of interest" description="Disordered" evidence="1">
    <location>
        <begin position="173"/>
        <end position="207"/>
    </location>
</feature>
<dbReference type="Proteomes" id="UP000178759">
    <property type="component" value="Unassembled WGS sequence"/>
</dbReference>
<dbReference type="SUPFAM" id="SSF63446">
    <property type="entry name" value="Type I dockerin domain"/>
    <property type="match status" value="1"/>
</dbReference>